<dbReference type="InterPro" id="IPR051203">
    <property type="entry name" value="Polysaccharide_Synthase-Rel"/>
</dbReference>
<dbReference type="InterPro" id="IPR003869">
    <property type="entry name" value="Polysac_CapD-like"/>
</dbReference>
<dbReference type="InterPro" id="IPR029063">
    <property type="entry name" value="SAM-dependent_MTases_sf"/>
</dbReference>
<protein>
    <recommendedName>
        <fullName evidence="3">Polysaccharide biosynthesis protein CapD-like domain-containing protein</fullName>
    </recommendedName>
</protein>
<dbReference type="PANTHER" id="PTHR43318:SF1">
    <property type="entry name" value="POLYSACCHARIDE BIOSYNTHESIS PROTEIN EPSC-RELATED"/>
    <property type="match status" value="1"/>
</dbReference>
<accession>A0A1M4N617</accession>
<dbReference type="RefSeq" id="WP_092464188.1">
    <property type="nucleotide sequence ID" value="NZ_FOXY01000004.1"/>
</dbReference>
<dbReference type="InterPro" id="IPR036291">
    <property type="entry name" value="NAD(P)-bd_dom_sf"/>
</dbReference>
<dbReference type="SUPFAM" id="SSF51735">
    <property type="entry name" value="NAD(P)-binding Rossmann-fold domains"/>
    <property type="match status" value="1"/>
</dbReference>
<dbReference type="CDD" id="cd05237">
    <property type="entry name" value="UDP_invert_4-6DH_SDR_e"/>
    <property type="match status" value="1"/>
</dbReference>
<dbReference type="AlphaFoldDB" id="A0A1M4N617"/>
<evidence type="ECO:0000313" key="5">
    <source>
        <dbReference type="Proteomes" id="UP000184085"/>
    </source>
</evidence>
<keyword evidence="2" id="KW-0472">Membrane</keyword>
<dbReference type="Gene3D" id="3.40.50.720">
    <property type="entry name" value="NAD(P)-binding Rossmann-like Domain"/>
    <property type="match status" value="2"/>
</dbReference>
<evidence type="ECO:0000256" key="2">
    <source>
        <dbReference type="SAM" id="Phobius"/>
    </source>
</evidence>
<dbReference type="Pfam" id="PF02719">
    <property type="entry name" value="Polysacc_synt_2"/>
    <property type="match status" value="1"/>
</dbReference>
<evidence type="ECO:0000259" key="3">
    <source>
        <dbReference type="Pfam" id="PF02719"/>
    </source>
</evidence>
<dbReference type="Pfam" id="PF13727">
    <property type="entry name" value="CoA_binding_3"/>
    <property type="match status" value="1"/>
</dbReference>
<dbReference type="SUPFAM" id="SSF53335">
    <property type="entry name" value="S-adenosyl-L-methionine-dependent methyltransferases"/>
    <property type="match status" value="1"/>
</dbReference>
<dbReference type="EMBL" id="FMJB01000064">
    <property type="protein sequence ID" value="SCM69497.1"/>
    <property type="molecule type" value="Genomic_DNA"/>
</dbReference>
<gene>
    <name evidence="4" type="ORF">KARMA_3736</name>
</gene>
<feature type="transmembrane region" description="Helical" evidence="2">
    <location>
        <begin position="49"/>
        <end position="72"/>
    </location>
</feature>
<evidence type="ECO:0000256" key="1">
    <source>
        <dbReference type="ARBA" id="ARBA00007430"/>
    </source>
</evidence>
<comment type="similarity">
    <text evidence="1">Belongs to the polysaccharide synthase family.</text>
</comment>
<feature type="transmembrane region" description="Helical" evidence="2">
    <location>
        <begin position="84"/>
        <end position="106"/>
    </location>
</feature>
<name>A0A1M4N617_9RHOB</name>
<keyword evidence="5" id="KW-1185">Reference proteome</keyword>
<dbReference type="Proteomes" id="UP000184085">
    <property type="component" value="Unassembled WGS sequence"/>
</dbReference>
<feature type="domain" description="Polysaccharide biosynthesis protein CapD-like" evidence="3">
    <location>
        <begin position="286"/>
        <end position="574"/>
    </location>
</feature>
<keyword evidence="2" id="KW-1133">Transmembrane helix</keyword>
<proteinExistence type="inferred from homology"/>
<sequence length="627" mass="68196">MLIYNLLMRMTRAHKTLLILALDVILAPISLYCAFELVGLSSVVVDLNAIATAFLFGSVALFAMGAALLLGLHRVRLNSYDMACAGLSSLAAVTVAVLGAVTVHLAGIDIPIRAWIAAAACNSLLSIGARALVRQMLLAVYRKGDNRLRIVIYGAGQTGQQLAAALKTDRSVEIIGFVDDNPTLQSQTISGLKVHSPIKVKALCDKRQVDRVILAMPSVSLPRQRQISRRLNEMGCETRLLPSFAEMMNRTANSEEQRFDANAVLNRARLEDQIPETGESYEGKVVMITGAGGSIGSELCRQIFSCKPKKIVLVDHSEFALYAISKELHALNRRIKIASVLMSVTDRKGIERVMRSKGVQVVLHAAAYKHVPIVENNELAGLWNNVFGTKITAEAARSVGVERFILVSTDKAVRPSNVMGASKRLAELVIQDLATRSSGTRFSMVRFGNVLGSSGSIIPLFEEQIASGGPVTVTHPEVTRFFMTIPEASRLVLLAGSFTRGGDVFVLDMGQPVRIAQVARQMIEAAGYSVRDHDNKDGDIEIRYIGMRPGEKLHEELLIGQDMLTTPHPKILRAREGRLSEIQVASALNDIRLAIESGDSEAARAAAFKWSMPTDDYKDASTAQLIS</sequence>
<keyword evidence="2" id="KW-0812">Transmembrane</keyword>
<dbReference type="PANTHER" id="PTHR43318">
    <property type="entry name" value="UDP-N-ACETYLGLUCOSAMINE 4,6-DEHYDRATASE"/>
    <property type="match status" value="1"/>
</dbReference>
<evidence type="ECO:0000313" key="4">
    <source>
        <dbReference type="EMBL" id="SCM69497.1"/>
    </source>
</evidence>
<reference evidence="5" key="1">
    <citation type="submission" date="2016-09" db="EMBL/GenBank/DDBJ databases">
        <authorList>
            <person name="Wibberg D."/>
        </authorList>
    </citation>
    <scope>NUCLEOTIDE SEQUENCE [LARGE SCALE GENOMIC DNA]</scope>
</reference>
<organism evidence="4 5">
    <name type="scientific">Donghicola eburneus</name>
    <dbReference type="NCBI Taxonomy" id="393278"/>
    <lineage>
        <taxon>Bacteria</taxon>
        <taxon>Pseudomonadati</taxon>
        <taxon>Pseudomonadota</taxon>
        <taxon>Alphaproteobacteria</taxon>
        <taxon>Rhodobacterales</taxon>
        <taxon>Roseobacteraceae</taxon>
        <taxon>Donghicola</taxon>
    </lineage>
</organism>